<protein>
    <submittedName>
        <fullName evidence="2">Uncharacterized protein</fullName>
    </submittedName>
</protein>
<dbReference type="EMBL" id="LR134441">
    <property type="protein sequence ID" value="VEH96063.1"/>
    <property type="molecule type" value="Genomic_DNA"/>
</dbReference>
<sequence length="128" mass="14263">MISLTSNITAMTYNIIGIFPTIDEATSAAAQLTKAGYIREFVGFAMNTKIYPESLIEDHFIDQNEISVYTPNLNRAHKAKNILKKFGAVINKAPGISLEKATRKIQLHSSLILAKKRKATKKLNLKNE</sequence>
<evidence type="ECO:0000313" key="2">
    <source>
        <dbReference type="EMBL" id="VEH96063.1"/>
    </source>
</evidence>
<accession>A0A3S4UZ27</accession>
<reference evidence="1 3" key="1">
    <citation type="submission" date="2014-07" db="EMBL/GenBank/DDBJ databases">
        <authorList>
            <person name="Pisani N.G."/>
            <person name="Newman J.D."/>
        </authorList>
    </citation>
    <scope>NUCLEOTIDE SEQUENCE [LARGE SCALE GENOMIC DNA]</scope>
    <source>
        <strain evidence="1 3">LMG 24720</strain>
    </source>
</reference>
<organism evidence="2 4">
    <name type="scientific">Kaistella antarctica</name>
    <dbReference type="NCBI Taxonomy" id="266748"/>
    <lineage>
        <taxon>Bacteria</taxon>
        <taxon>Pseudomonadati</taxon>
        <taxon>Bacteroidota</taxon>
        <taxon>Flavobacteriia</taxon>
        <taxon>Flavobacteriales</taxon>
        <taxon>Weeksellaceae</taxon>
        <taxon>Chryseobacterium group</taxon>
        <taxon>Kaistella</taxon>
    </lineage>
</organism>
<dbReference type="EMBL" id="JPEP01000001">
    <property type="protein sequence ID" value="KEY19929.1"/>
    <property type="molecule type" value="Genomic_DNA"/>
</dbReference>
<name>A0A3S4UZ27_9FLAO</name>
<gene>
    <name evidence="1" type="ORF">HY04_01520</name>
    <name evidence="2" type="ORF">NCTC13489_00322</name>
</gene>
<dbReference type="STRING" id="266748.HY04_01520"/>
<proteinExistence type="predicted"/>
<reference evidence="2 4" key="2">
    <citation type="submission" date="2018-12" db="EMBL/GenBank/DDBJ databases">
        <authorList>
            <consortium name="Pathogen Informatics"/>
        </authorList>
    </citation>
    <scope>NUCLEOTIDE SEQUENCE [LARGE SCALE GENOMIC DNA]</scope>
    <source>
        <strain evidence="2 4">NCTC13489</strain>
    </source>
</reference>
<dbReference type="Proteomes" id="UP000028349">
    <property type="component" value="Unassembled WGS sequence"/>
</dbReference>
<evidence type="ECO:0000313" key="3">
    <source>
        <dbReference type="Proteomes" id="UP000028349"/>
    </source>
</evidence>
<dbReference type="KEGG" id="cant:NCTC13489_00322"/>
<dbReference type="Proteomes" id="UP000270036">
    <property type="component" value="Chromosome"/>
</dbReference>
<evidence type="ECO:0000313" key="1">
    <source>
        <dbReference type="EMBL" id="KEY19929.1"/>
    </source>
</evidence>
<dbReference type="AlphaFoldDB" id="A0A3S4UZ27"/>
<evidence type="ECO:0000313" key="4">
    <source>
        <dbReference type="Proteomes" id="UP000270036"/>
    </source>
</evidence>
<keyword evidence="3" id="KW-1185">Reference proteome</keyword>